<keyword evidence="1" id="KW-1133">Transmembrane helix</keyword>
<reference evidence="3 4" key="1">
    <citation type="submission" date="2019-02" db="EMBL/GenBank/DDBJ databases">
        <title>Deep-cultivation of Planctomycetes and their phenomic and genomic characterization uncovers novel biology.</title>
        <authorList>
            <person name="Wiegand S."/>
            <person name="Jogler M."/>
            <person name="Boedeker C."/>
            <person name="Pinto D."/>
            <person name="Vollmers J."/>
            <person name="Rivas-Marin E."/>
            <person name="Kohn T."/>
            <person name="Peeters S.H."/>
            <person name="Heuer A."/>
            <person name="Rast P."/>
            <person name="Oberbeckmann S."/>
            <person name="Bunk B."/>
            <person name="Jeske O."/>
            <person name="Meyerdierks A."/>
            <person name="Storesund J.E."/>
            <person name="Kallscheuer N."/>
            <person name="Luecker S."/>
            <person name="Lage O.M."/>
            <person name="Pohl T."/>
            <person name="Merkel B.J."/>
            <person name="Hornburger P."/>
            <person name="Mueller R.-W."/>
            <person name="Bruemmer F."/>
            <person name="Labrenz M."/>
            <person name="Spormann A.M."/>
            <person name="Op Den Camp H."/>
            <person name="Overmann J."/>
            <person name="Amann R."/>
            <person name="Jetten M.S.M."/>
            <person name="Mascher T."/>
            <person name="Medema M.H."/>
            <person name="Devos D.P."/>
            <person name="Kaster A.-K."/>
            <person name="Ovreas L."/>
            <person name="Rohde M."/>
            <person name="Galperin M.Y."/>
            <person name="Jogler C."/>
        </authorList>
    </citation>
    <scope>NUCLEOTIDE SEQUENCE [LARGE SCALE GENOMIC DNA]</scope>
    <source>
        <strain evidence="3 4">Poly51</strain>
    </source>
</reference>
<evidence type="ECO:0000313" key="4">
    <source>
        <dbReference type="Proteomes" id="UP000318288"/>
    </source>
</evidence>
<comment type="caution">
    <text evidence="3">The sequence shown here is derived from an EMBL/GenBank/DDBJ whole genome shotgun (WGS) entry which is preliminary data.</text>
</comment>
<dbReference type="PANTHER" id="PTHR37464:SF1">
    <property type="entry name" value="BLL2463 PROTEIN"/>
    <property type="match status" value="1"/>
</dbReference>
<sequence length="801" mass="85611">MSFLNATLVFGALAAIVPIVLHLIARREPRKVVFPSITFLTKRFESNRSRMRVRRWWLLAMRILAVIAMAIALARPAIHQSLSLTWLTIGMIVAAGGAMLVMASVAIAKGQSRNVSVGLLSGAVAAIVAAAIWGTYTLASGPSVSIDENEPVAIAIVMDNSPTSAWRDGEDDRIRRMQELAVWRISQIPRSSRIAVLDRSAAPPAYSLDASGAISKIERVEPRQVVQSLAARIDAAARLLRTNDIENRQILVITDLATSTWDESMAEAGLVDSLGAESPIGLAVFDLGPMTGTNRSLSIPKLADATPPLGTPIPISTILTRSRTDQSDDDASATSVIVELEMYESDPSTPVVRDGKVVYPNVRSVDRTSVRLADGGSSELLMTIPSLPLGTHHGRVRLTGDDALAIDDVRHFSLSVLPPSTVLIVSDDERESYIFSQVLAPTSNTADDASSEFRTERIGSTDLGVARLADYDAVVLLDPSPAVLGDRSIVDYVDGGGGVLVALGPAAGDESVESPFAPRLVRRWRSPASGTFLQTIDTSHPIVAAVASDTPWNDFRINQYWQIEPGTGDSVLMQYAGTDHAAIVAAGRVLTLTTPIPARVDATRKWNDLFGTDPWPAWLLIRQSVEFLTGRGDNQVMTLVGQPHIIELPVAESPQVASGAAESANQTRLQLFPPNGESPVPLEVSASATQVAVGEVRSAGTYWLRGGGFSRAGGEASRGGSLGFSANLGSAAITTDRADKGLLDSIFGPDGYTLATMREEIELSDNQSATRVSLHSPAMLLALIIFLLEQVLGNRFYRRAA</sequence>
<gene>
    <name evidence="3" type="ORF">Poly51_13850</name>
</gene>
<dbReference type="NCBIfam" id="TIGR02226">
    <property type="entry name" value="two_anch"/>
    <property type="match status" value="1"/>
</dbReference>
<feature type="transmembrane region" description="Helical" evidence="1">
    <location>
        <begin position="56"/>
        <end position="78"/>
    </location>
</feature>
<dbReference type="SUPFAM" id="SSF52317">
    <property type="entry name" value="Class I glutamine amidotransferase-like"/>
    <property type="match status" value="1"/>
</dbReference>
<dbReference type="InterPro" id="IPR011933">
    <property type="entry name" value="Double_TM_dom"/>
</dbReference>
<dbReference type="Gene3D" id="3.40.50.880">
    <property type="match status" value="1"/>
</dbReference>
<feature type="transmembrane region" description="Helical" evidence="1">
    <location>
        <begin position="84"/>
        <end position="108"/>
    </location>
</feature>
<dbReference type="OrthoDB" id="242438at2"/>
<dbReference type="AlphaFoldDB" id="A0A5C6FER6"/>
<dbReference type="Proteomes" id="UP000318288">
    <property type="component" value="Unassembled WGS sequence"/>
</dbReference>
<organism evidence="3 4">
    <name type="scientific">Rubripirellula tenax</name>
    <dbReference type="NCBI Taxonomy" id="2528015"/>
    <lineage>
        <taxon>Bacteria</taxon>
        <taxon>Pseudomonadati</taxon>
        <taxon>Planctomycetota</taxon>
        <taxon>Planctomycetia</taxon>
        <taxon>Pirellulales</taxon>
        <taxon>Pirellulaceae</taxon>
        <taxon>Rubripirellula</taxon>
    </lineage>
</organism>
<feature type="domain" description="Aerotolerance regulator N-terminal" evidence="2">
    <location>
        <begin position="1"/>
        <end position="76"/>
    </location>
</feature>
<keyword evidence="4" id="KW-1185">Reference proteome</keyword>
<evidence type="ECO:0000313" key="3">
    <source>
        <dbReference type="EMBL" id="TWU58606.1"/>
    </source>
</evidence>
<dbReference type="InterPro" id="IPR029062">
    <property type="entry name" value="Class_I_gatase-like"/>
</dbReference>
<dbReference type="EMBL" id="SJPW01000002">
    <property type="protein sequence ID" value="TWU58606.1"/>
    <property type="molecule type" value="Genomic_DNA"/>
</dbReference>
<evidence type="ECO:0000256" key="1">
    <source>
        <dbReference type="SAM" id="Phobius"/>
    </source>
</evidence>
<dbReference type="PANTHER" id="PTHR37464">
    <property type="entry name" value="BLL2463 PROTEIN"/>
    <property type="match status" value="1"/>
</dbReference>
<proteinExistence type="predicted"/>
<keyword evidence="1" id="KW-0812">Transmembrane</keyword>
<evidence type="ECO:0000259" key="2">
    <source>
        <dbReference type="Pfam" id="PF07584"/>
    </source>
</evidence>
<accession>A0A5C6FER6</accession>
<name>A0A5C6FER6_9BACT</name>
<dbReference type="InterPro" id="IPR024163">
    <property type="entry name" value="Aerotolerance_reg_N"/>
</dbReference>
<feature type="transmembrane region" description="Helical" evidence="1">
    <location>
        <begin position="6"/>
        <end position="25"/>
    </location>
</feature>
<keyword evidence="1" id="KW-0472">Membrane</keyword>
<feature type="transmembrane region" description="Helical" evidence="1">
    <location>
        <begin position="115"/>
        <end position="136"/>
    </location>
</feature>
<dbReference type="Pfam" id="PF07584">
    <property type="entry name" value="BatA"/>
    <property type="match status" value="1"/>
</dbReference>
<protein>
    <recommendedName>
        <fullName evidence="2">Aerotolerance regulator N-terminal domain-containing protein</fullName>
    </recommendedName>
</protein>